<sequence length="65" mass="7637">MTVTVMLPDGEMDEYSRFGDAFVKRHDGSLDVVRRGEKKPRRYESGQWIDVAGTEKHWKKPRLWG</sequence>
<evidence type="ECO:0000313" key="2">
    <source>
        <dbReference type="Proteomes" id="UP000708347"/>
    </source>
</evidence>
<dbReference type="RefSeq" id="WP_174396660.1">
    <property type="nucleotide sequence ID" value="NZ_VBSB01000003.1"/>
</dbReference>
<evidence type="ECO:0000313" key="1">
    <source>
        <dbReference type="EMBL" id="NTY58716.1"/>
    </source>
</evidence>
<keyword evidence="2" id="KW-1185">Reference proteome</keyword>
<proteinExistence type="predicted"/>
<name>A0ABX2JM06_9MYCO</name>
<comment type="caution">
    <text evidence="1">The sequence shown here is derived from an EMBL/GenBank/DDBJ whole genome shotgun (WGS) entry which is preliminary data.</text>
</comment>
<accession>A0ABX2JM06</accession>
<dbReference type="EMBL" id="VBSB01000003">
    <property type="protein sequence ID" value="NTY58716.1"/>
    <property type="molecule type" value="Genomic_DNA"/>
</dbReference>
<organism evidence="1 2">
    <name type="scientific">Mycolicibacterium sphagni</name>
    <dbReference type="NCBI Taxonomy" id="1786"/>
    <lineage>
        <taxon>Bacteria</taxon>
        <taxon>Bacillati</taxon>
        <taxon>Actinomycetota</taxon>
        <taxon>Actinomycetes</taxon>
        <taxon>Mycobacteriales</taxon>
        <taxon>Mycobacteriaceae</taxon>
        <taxon>Mycolicibacterium</taxon>
    </lineage>
</organism>
<gene>
    <name evidence="1" type="ORF">FEG63_04000</name>
</gene>
<protein>
    <submittedName>
        <fullName evidence="1">Uncharacterized protein</fullName>
    </submittedName>
</protein>
<reference evidence="1 2" key="1">
    <citation type="submission" date="2019-05" db="EMBL/GenBank/DDBJ databases">
        <title>Mycolicibacterium sphagni ENV482 genome assembly.</title>
        <authorList>
            <person name="Chen W."/>
            <person name="Faulkner N.W."/>
            <person name="Hyman M.R."/>
        </authorList>
    </citation>
    <scope>NUCLEOTIDE SEQUENCE [LARGE SCALE GENOMIC DNA]</scope>
    <source>
        <strain evidence="1 2">ENV482</strain>
    </source>
</reference>
<dbReference type="Proteomes" id="UP000708347">
    <property type="component" value="Unassembled WGS sequence"/>
</dbReference>